<organism evidence="2 3">
    <name type="scientific">Paenibacillus antri</name>
    <dbReference type="NCBI Taxonomy" id="2582848"/>
    <lineage>
        <taxon>Bacteria</taxon>
        <taxon>Bacillati</taxon>
        <taxon>Bacillota</taxon>
        <taxon>Bacilli</taxon>
        <taxon>Bacillales</taxon>
        <taxon>Paenibacillaceae</taxon>
        <taxon>Paenibacillus</taxon>
    </lineage>
</organism>
<evidence type="ECO:0000313" key="2">
    <source>
        <dbReference type="EMBL" id="TLS53413.1"/>
    </source>
</evidence>
<feature type="transmembrane region" description="Helical" evidence="1">
    <location>
        <begin position="27"/>
        <end position="48"/>
    </location>
</feature>
<keyword evidence="3" id="KW-1185">Reference proteome</keyword>
<sequence>MESKGGCKMNDPRQHVNEEPRNDLLDVGVGFLGMFGLMLVIAVAATVIQVMTR</sequence>
<protein>
    <submittedName>
        <fullName evidence="2">YqzM family protein</fullName>
    </submittedName>
</protein>
<keyword evidence="1" id="KW-1133">Transmembrane helix</keyword>
<gene>
    <name evidence="2" type="ORF">FE782_03845</name>
</gene>
<dbReference type="EMBL" id="VCIW01000002">
    <property type="protein sequence ID" value="TLS53413.1"/>
    <property type="molecule type" value="Genomic_DNA"/>
</dbReference>
<keyword evidence="1" id="KW-0472">Membrane</keyword>
<reference evidence="2 3" key="1">
    <citation type="submission" date="2019-05" db="EMBL/GenBank/DDBJ databases">
        <authorList>
            <person name="Narsing Rao M.P."/>
            <person name="Li W.J."/>
        </authorList>
    </citation>
    <scope>NUCLEOTIDE SEQUENCE [LARGE SCALE GENOMIC DNA]</scope>
    <source>
        <strain evidence="2 3">SYSU_K30003</strain>
    </source>
</reference>
<accession>A0A5R9GKC0</accession>
<proteinExistence type="predicted"/>
<dbReference type="Proteomes" id="UP000309676">
    <property type="component" value="Unassembled WGS sequence"/>
</dbReference>
<evidence type="ECO:0000313" key="3">
    <source>
        <dbReference type="Proteomes" id="UP000309676"/>
    </source>
</evidence>
<evidence type="ECO:0000256" key="1">
    <source>
        <dbReference type="SAM" id="Phobius"/>
    </source>
</evidence>
<name>A0A5R9GKC0_9BACL</name>
<dbReference type="AlphaFoldDB" id="A0A5R9GKC0"/>
<keyword evidence="1" id="KW-0812">Transmembrane</keyword>
<comment type="caution">
    <text evidence="2">The sequence shown here is derived from an EMBL/GenBank/DDBJ whole genome shotgun (WGS) entry which is preliminary data.</text>
</comment>